<dbReference type="InterPro" id="IPR052337">
    <property type="entry name" value="SAT4-like"/>
</dbReference>
<reference evidence="9 10" key="1">
    <citation type="submission" date="2021-02" db="EMBL/GenBank/DDBJ databases">
        <title>Genome assembly of Pseudopithomyces chartarum.</title>
        <authorList>
            <person name="Jauregui R."/>
            <person name="Singh J."/>
            <person name="Voisey C."/>
        </authorList>
    </citation>
    <scope>NUCLEOTIDE SEQUENCE [LARGE SCALE GENOMIC DNA]</scope>
    <source>
        <strain evidence="9 10">AGR01</strain>
    </source>
</reference>
<organism evidence="9 10">
    <name type="scientific">Pseudopithomyces chartarum</name>
    <dbReference type="NCBI Taxonomy" id="1892770"/>
    <lineage>
        <taxon>Eukaryota</taxon>
        <taxon>Fungi</taxon>
        <taxon>Dikarya</taxon>
        <taxon>Ascomycota</taxon>
        <taxon>Pezizomycotina</taxon>
        <taxon>Dothideomycetes</taxon>
        <taxon>Pleosporomycetidae</taxon>
        <taxon>Pleosporales</taxon>
        <taxon>Massarineae</taxon>
        <taxon>Didymosphaeriaceae</taxon>
        <taxon>Pseudopithomyces</taxon>
    </lineage>
</organism>
<sequence>MSAAIVRPDAFSATQIIATGYAFIGITSAVACARLVLYRVAPRRPTAEDALVFFAYISNIAMCSLYISLAPKAQLLSDVKLGKIPPYPTVRDDGRYITRRYFAAPLLFWMLLWSIKFNFLLMYKKLLEGISTAYMYVWWFIVFVCLATQAGNFAAYLTACSEIRLLVNGGCKDMTTTRQLISLLYSYAADTVTNILIMSLPIRLVWNLQMRRSKKLGVMGLFATGAVCIIVATIRVAQITKNVYQYDMGIDGTWLAIFGMMECSIAVIVGFVPSFAVLFRIARHRKPSYNAQGYQKQAEGQSSEGSGPGFALKDVSNKSSNKASRDRKKTGLGTTDSLWTDDAEIQEEVARKPTYHLNRTTTKPTASNHHASIAAPS</sequence>
<dbReference type="PROSITE" id="PS51257">
    <property type="entry name" value="PROKAR_LIPOPROTEIN"/>
    <property type="match status" value="1"/>
</dbReference>
<evidence type="ECO:0000256" key="4">
    <source>
        <dbReference type="ARBA" id="ARBA00023136"/>
    </source>
</evidence>
<keyword evidence="4 7" id="KW-0472">Membrane</keyword>
<feature type="region of interest" description="Disordered" evidence="6">
    <location>
        <begin position="290"/>
        <end position="377"/>
    </location>
</feature>
<dbReference type="PANTHER" id="PTHR33048:SF146">
    <property type="entry name" value="INTEGRAL MEMBRANE PROTEIN"/>
    <property type="match status" value="1"/>
</dbReference>
<evidence type="ECO:0000256" key="1">
    <source>
        <dbReference type="ARBA" id="ARBA00004141"/>
    </source>
</evidence>
<comment type="similarity">
    <text evidence="5">Belongs to the SAT4 family.</text>
</comment>
<dbReference type="Pfam" id="PF20684">
    <property type="entry name" value="Fung_rhodopsin"/>
    <property type="match status" value="1"/>
</dbReference>
<evidence type="ECO:0000256" key="5">
    <source>
        <dbReference type="ARBA" id="ARBA00038359"/>
    </source>
</evidence>
<evidence type="ECO:0000256" key="6">
    <source>
        <dbReference type="SAM" id="MobiDB-lite"/>
    </source>
</evidence>
<keyword evidence="10" id="KW-1185">Reference proteome</keyword>
<feature type="transmembrane region" description="Helical" evidence="7">
    <location>
        <begin position="184"/>
        <end position="204"/>
    </location>
</feature>
<feature type="transmembrane region" description="Helical" evidence="7">
    <location>
        <begin position="254"/>
        <end position="279"/>
    </location>
</feature>
<dbReference type="AlphaFoldDB" id="A0AAN6M3N0"/>
<dbReference type="GO" id="GO:0016020">
    <property type="term" value="C:membrane"/>
    <property type="evidence" value="ECO:0007669"/>
    <property type="project" value="UniProtKB-SubCell"/>
</dbReference>
<feature type="compositionally biased region" description="Polar residues" evidence="6">
    <location>
        <begin position="357"/>
        <end position="370"/>
    </location>
</feature>
<evidence type="ECO:0000256" key="7">
    <source>
        <dbReference type="SAM" id="Phobius"/>
    </source>
</evidence>
<evidence type="ECO:0000313" key="10">
    <source>
        <dbReference type="Proteomes" id="UP001280581"/>
    </source>
</evidence>
<evidence type="ECO:0000313" key="9">
    <source>
        <dbReference type="EMBL" id="KAK3215779.1"/>
    </source>
</evidence>
<feature type="transmembrane region" description="Helical" evidence="7">
    <location>
        <begin position="216"/>
        <end position="234"/>
    </location>
</feature>
<dbReference type="Proteomes" id="UP001280581">
    <property type="component" value="Unassembled WGS sequence"/>
</dbReference>
<feature type="transmembrane region" description="Helical" evidence="7">
    <location>
        <begin position="133"/>
        <end position="157"/>
    </location>
</feature>
<comment type="caution">
    <text evidence="9">The sequence shown here is derived from an EMBL/GenBank/DDBJ whole genome shotgun (WGS) entry which is preliminary data.</text>
</comment>
<feature type="transmembrane region" description="Helical" evidence="7">
    <location>
        <begin position="16"/>
        <end position="38"/>
    </location>
</feature>
<feature type="domain" description="Rhodopsin" evidence="8">
    <location>
        <begin position="34"/>
        <end position="280"/>
    </location>
</feature>
<feature type="compositionally biased region" description="Polar residues" evidence="6">
    <location>
        <begin position="290"/>
        <end position="305"/>
    </location>
</feature>
<feature type="transmembrane region" description="Helical" evidence="7">
    <location>
        <begin position="101"/>
        <end position="121"/>
    </location>
</feature>
<accession>A0AAN6M3N0</accession>
<dbReference type="EMBL" id="WVTA01000002">
    <property type="protein sequence ID" value="KAK3215779.1"/>
    <property type="molecule type" value="Genomic_DNA"/>
</dbReference>
<keyword evidence="2 7" id="KW-0812">Transmembrane</keyword>
<feature type="transmembrane region" description="Helical" evidence="7">
    <location>
        <begin position="50"/>
        <end position="69"/>
    </location>
</feature>
<evidence type="ECO:0000256" key="3">
    <source>
        <dbReference type="ARBA" id="ARBA00022989"/>
    </source>
</evidence>
<keyword evidence="3 7" id="KW-1133">Transmembrane helix</keyword>
<dbReference type="InterPro" id="IPR049326">
    <property type="entry name" value="Rhodopsin_dom_fungi"/>
</dbReference>
<evidence type="ECO:0000259" key="8">
    <source>
        <dbReference type="Pfam" id="PF20684"/>
    </source>
</evidence>
<name>A0AAN6M3N0_9PLEO</name>
<comment type="subcellular location">
    <subcellularLocation>
        <location evidence="1">Membrane</location>
        <topology evidence="1">Multi-pass membrane protein</topology>
    </subcellularLocation>
</comment>
<gene>
    <name evidence="9" type="ORF">GRF29_8g1024897</name>
</gene>
<protein>
    <recommendedName>
        <fullName evidence="8">Rhodopsin domain-containing protein</fullName>
    </recommendedName>
</protein>
<dbReference type="PANTHER" id="PTHR33048">
    <property type="entry name" value="PTH11-LIKE INTEGRAL MEMBRANE PROTEIN (AFU_ORTHOLOGUE AFUA_5G11245)"/>
    <property type="match status" value="1"/>
</dbReference>
<proteinExistence type="inferred from homology"/>
<evidence type="ECO:0000256" key="2">
    <source>
        <dbReference type="ARBA" id="ARBA00022692"/>
    </source>
</evidence>